<organism evidence="1 2">
    <name type="scientific">Mucilaginibacter frigoritolerans</name>
    <dbReference type="NCBI Taxonomy" id="652788"/>
    <lineage>
        <taxon>Bacteria</taxon>
        <taxon>Pseudomonadati</taxon>
        <taxon>Bacteroidota</taxon>
        <taxon>Sphingobacteriia</taxon>
        <taxon>Sphingobacteriales</taxon>
        <taxon>Sphingobacteriaceae</taxon>
        <taxon>Mucilaginibacter</taxon>
    </lineage>
</organism>
<dbReference type="RefSeq" id="WP_144908414.1">
    <property type="nucleotide sequence ID" value="NZ_VLLI01000001.1"/>
</dbReference>
<dbReference type="Proteomes" id="UP000317010">
    <property type="component" value="Unassembled WGS sequence"/>
</dbReference>
<reference evidence="1 2" key="1">
    <citation type="submission" date="2019-07" db="EMBL/GenBank/DDBJ databases">
        <title>Genomic Encyclopedia of Archaeal and Bacterial Type Strains, Phase II (KMG-II): from individual species to whole genera.</title>
        <authorList>
            <person name="Goeker M."/>
        </authorList>
    </citation>
    <scope>NUCLEOTIDE SEQUENCE [LARGE SCALE GENOMIC DNA]</scope>
    <source>
        <strain evidence="1 2">ATCC BAA-1854</strain>
    </source>
</reference>
<evidence type="ECO:0000313" key="2">
    <source>
        <dbReference type="Proteomes" id="UP000317010"/>
    </source>
</evidence>
<sequence>MKILNIHKTITADQLLQLLQQKLNSLFQHQTQSDIAFVSEIKDGKVEISHPSLYEGFLFSIEINGHGLWIIRSEHYVDDVNSLTIESILNELFAKLAADGKVTLILEG</sequence>
<proteinExistence type="predicted"/>
<keyword evidence="2" id="KW-1185">Reference proteome</keyword>
<evidence type="ECO:0000313" key="1">
    <source>
        <dbReference type="EMBL" id="TWJ04301.1"/>
    </source>
</evidence>
<protein>
    <submittedName>
        <fullName evidence="1">Uncharacterized protein</fullName>
    </submittedName>
</protein>
<dbReference type="OrthoDB" id="797779at2"/>
<gene>
    <name evidence="1" type="ORF">JN11_00009</name>
</gene>
<dbReference type="AlphaFoldDB" id="A0A562UGX5"/>
<comment type="caution">
    <text evidence="1">The sequence shown here is derived from an EMBL/GenBank/DDBJ whole genome shotgun (WGS) entry which is preliminary data.</text>
</comment>
<accession>A0A562UGX5</accession>
<dbReference type="EMBL" id="VLLI01000001">
    <property type="protein sequence ID" value="TWJ04301.1"/>
    <property type="molecule type" value="Genomic_DNA"/>
</dbReference>
<name>A0A562UGX5_9SPHI</name>